<evidence type="ECO:0000256" key="1">
    <source>
        <dbReference type="SAM" id="MobiDB-lite"/>
    </source>
</evidence>
<protein>
    <submittedName>
        <fullName evidence="2">Gliding-associated protein 45</fullName>
    </submittedName>
</protein>
<gene>
    <name evidence="2" type="ORF">X943_002144</name>
</gene>
<feature type="compositionally biased region" description="Basic and acidic residues" evidence="1">
    <location>
        <begin position="71"/>
        <end position="98"/>
    </location>
</feature>
<dbReference type="AlphaFoldDB" id="A0AAD9LLK8"/>
<sequence length="184" mass="21405">MPLCCSKKAAQRQKEYEEEVRMRKLEEAARQEQEHREREQMRKAEIERIMQEEQQSQAMLKLAEEKAMQERLAQEQAELERIRQQEENERLEREKMLEAEEQQPSRLSSGRASSIAASQHTHDHSEAADESFEMQTYTPFDMTTVDQTARYMATKCGCAMKPTHKPSECPICTAIDLSDAPLIV</sequence>
<comment type="caution">
    <text evidence="2">The sequence shown here is derived from an EMBL/GenBank/DDBJ whole genome shotgun (WGS) entry which is preliminary data.</text>
</comment>
<keyword evidence="3" id="KW-1185">Reference proteome</keyword>
<proteinExistence type="predicted"/>
<accession>A0AAD9LLK8</accession>
<feature type="region of interest" description="Disordered" evidence="1">
    <location>
        <begin position="71"/>
        <end position="130"/>
    </location>
</feature>
<reference evidence="2" key="1">
    <citation type="journal article" date="2014" name="Nucleic Acids Res.">
        <title>The evolutionary dynamics of variant antigen genes in Babesia reveal a history of genomic innovation underlying host-parasite interaction.</title>
        <authorList>
            <person name="Jackson A.P."/>
            <person name="Otto T.D."/>
            <person name="Darby A."/>
            <person name="Ramaprasad A."/>
            <person name="Xia D."/>
            <person name="Echaide I.E."/>
            <person name="Farber M."/>
            <person name="Gahlot S."/>
            <person name="Gamble J."/>
            <person name="Gupta D."/>
            <person name="Gupta Y."/>
            <person name="Jackson L."/>
            <person name="Malandrin L."/>
            <person name="Malas T.B."/>
            <person name="Moussa E."/>
            <person name="Nair M."/>
            <person name="Reid A.J."/>
            <person name="Sanders M."/>
            <person name="Sharma J."/>
            <person name="Tracey A."/>
            <person name="Quail M.A."/>
            <person name="Weir W."/>
            <person name="Wastling J.M."/>
            <person name="Hall N."/>
            <person name="Willadsen P."/>
            <person name="Lingelbach K."/>
            <person name="Shiels B."/>
            <person name="Tait A."/>
            <person name="Berriman M."/>
            <person name="Allred D.R."/>
            <person name="Pain A."/>
        </authorList>
    </citation>
    <scope>NUCLEOTIDE SEQUENCE</scope>
    <source>
        <strain evidence="2">1802A</strain>
    </source>
</reference>
<evidence type="ECO:0000313" key="2">
    <source>
        <dbReference type="EMBL" id="KAK1939669.1"/>
    </source>
</evidence>
<organism evidence="2 3">
    <name type="scientific">Babesia divergens</name>
    <dbReference type="NCBI Taxonomy" id="32595"/>
    <lineage>
        <taxon>Eukaryota</taxon>
        <taxon>Sar</taxon>
        <taxon>Alveolata</taxon>
        <taxon>Apicomplexa</taxon>
        <taxon>Aconoidasida</taxon>
        <taxon>Piroplasmida</taxon>
        <taxon>Babesiidae</taxon>
        <taxon>Babesia</taxon>
    </lineage>
</organism>
<dbReference type="Proteomes" id="UP001195914">
    <property type="component" value="Unassembled WGS sequence"/>
</dbReference>
<name>A0AAD9LLK8_BABDI</name>
<evidence type="ECO:0000313" key="3">
    <source>
        <dbReference type="Proteomes" id="UP001195914"/>
    </source>
</evidence>
<feature type="compositionally biased region" description="Polar residues" evidence="1">
    <location>
        <begin position="102"/>
        <end position="119"/>
    </location>
</feature>
<reference evidence="2" key="2">
    <citation type="submission" date="2021-05" db="EMBL/GenBank/DDBJ databases">
        <authorList>
            <person name="Pain A."/>
        </authorList>
    </citation>
    <scope>NUCLEOTIDE SEQUENCE</scope>
    <source>
        <strain evidence="2">1802A</strain>
    </source>
</reference>
<dbReference type="EMBL" id="JAHBMH010000007">
    <property type="protein sequence ID" value="KAK1939669.1"/>
    <property type="molecule type" value="Genomic_DNA"/>
</dbReference>